<protein>
    <submittedName>
        <fullName evidence="4">Non-Catalytic module family EXPN protein</fullName>
    </submittedName>
</protein>
<accession>A0A8H6S223</accession>
<dbReference type="InterPro" id="IPR036908">
    <property type="entry name" value="RlpA-like_sf"/>
</dbReference>
<dbReference type="Gene3D" id="2.40.40.10">
    <property type="entry name" value="RlpA-like domain"/>
    <property type="match status" value="1"/>
</dbReference>
<evidence type="ECO:0000256" key="2">
    <source>
        <dbReference type="SAM" id="SignalP"/>
    </source>
</evidence>
<proteinExistence type="predicted"/>
<dbReference type="InterPro" id="IPR036779">
    <property type="entry name" value="LysM_dom_sf"/>
</dbReference>
<evidence type="ECO:0000256" key="1">
    <source>
        <dbReference type="ARBA" id="ARBA00022729"/>
    </source>
</evidence>
<keyword evidence="5" id="KW-1185">Reference proteome</keyword>
<gene>
    <name evidence="4" type="ORF">HMN09_01299300</name>
</gene>
<dbReference type="InterPro" id="IPR018392">
    <property type="entry name" value="LysM"/>
</dbReference>
<evidence type="ECO:0000313" key="5">
    <source>
        <dbReference type="Proteomes" id="UP000613580"/>
    </source>
</evidence>
<dbReference type="OrthoDB" id="623670at2759"/>
<dbReference type="AlphaFoldDB" id="A0A8H6S223"/>
<sequence length="198" mass="19995">MLANLFSLLVASLVAVTISASPLQTRQSCTSTYTVVSGDTCNLIVAKTGVALATLYELNPAVNSGCTNLAIGEVLCLSESGAATTTSTASGSTGTAGSTFNGIATYYDPNGGYGACGNILENTDAVVALGPATWDGGAHCGETVSITYGSVTVDVVVADLCPGCQGTYGIDLTEPPMSQLDAAYVFDGHINVVWGFVN</sequence>
<name>A0A8H6S223_MYCCL</name>
<dbReference type="Proteomes" id="UP000613580">
    <property type="component" value="Unassembled WGS sequence"/>
</dbReference>
<keyword evidence="1 2" id="KW-0732">Signal</keyword>
<comment type="caution">
    <text evidence="4">The sequence shown here is derived from an EMBL/GenBank/DDBJ whole genome shotgun (WGS) entry which is preliminary data.</text>
</comment>
<dbReference type="PANTHER" id="PTHR31836:SF28">
    <property type="entry name" value="SRCR DOMAIN-CONTAINING PROTEIN-RELATED"/>
    <property type="match status" value="1"/>
</dbReference>
<dbReference type="Pfam" id="PF01476">
    <property type="entry name" value="LysM"/>
    <property type="match status" value="1"/>
</dbReference>
<dbReference type="CDD" id="cd00118">
    <property type="entry name" value="LysM"/>
    <property type="match status" value="1"/>
</dbReference>
<organism evidence="4 5">
    <name type="scientific">Mycena chlorophos</name>
    <name type="common">Agaric fungus</name>
    <name type="synonym">Agaricus chlorophos</name>
    <dbReference type="NCBI Taxonomy" id="658473"/>
    <lineage>
        <taxon>Eukaryota</taxon>
        <taxon>Fungi</taxon>
        <taxon>Dikarya</taxon>
        <taxon>Basidiomycota</taxon>
        <taxon>Agaricomycotina</taxon>
        <taxon>Agaricomycetes</taxon>
        <taxon>Agaricomycetidae</taxon>
        <taxon>Agaricales</taxon>
        <taxon>Marasmiineae</taxon>
        <taxon>Mycenaceae</taxon>
        <taxon>Mycena</taxon>
    </lineage>
</organism>
<dbReference type="EMBL" id="JACAZE010000026">
    <property type="protein sequence ID" value="KAF7290412.1"/>
    <property type="molecule type" value="Genomic_DNA"/>
</dbReference>
<feature type="signal peptide" evidence="2">
    <location>
        <begin position="1"/>
        <end position="20"/>
    </location>
</feature>
<evidence type="ECO:0000259" key="3">
    <source>
        <dbReference type="PROSITE" id="PS51782"/>
    </source>
</evidence>
<dbReference type="SUPFAM" id="SSF54106">
    <property type="entry name" value="LysM domain"/>
    <property type="match status" value="1"/>
</dbReference>
<evidence type="ECO:0000313" key="4">
    <source>
        <dbReference type="EMBL" id="KAF7290412.1"/>
    </source>
</evidence>
<dbReference type="CDD" id="cd22191">
    <property type="entry name" value="DPBB_RlpA_EXP_N-like"/>
    <property type="match status" value="1"/>
</dbReference>
<feature type="domain" description="LysM" evidence="3">
    <location>
        <begin position="31"/>
        <end position="77"/>
    </location>
</feature>
<reference evidence="4" key="1">
    <citation type="submission" date="2020-05" db="EMBL/GenBank/DDBJ databases">
        <title>Mycena genomes resolve the evolution of fungal bioluminescence.</title>
        <authorList>
            <person name="Tsai I.J."/>
        </authorList>
    </citation>
    <scope>NUCLEOTIDE SEQUENCE</scope>
    <source>
        <strain evidence="4">110903Hualien_Pintung</strain>
    </source>
</reference>
<dbReference type="PROSITE" id="PS51782">
    <property type="entry name" value="LYSM"/>
    <property type="match status" value="1"/>
</dbReference>
<feature type="chain" id="PRO_5033988954" evidence="2">
    <location>
        <begin position="21"/>
        <end position="198"/>
    </location>
</feature>
<dbReference type="PANTHER" id="PTHR31836">
    <property type="match status" value="1"/>
</dbReference>
<dbReference type="SMART" id="SM00257">
    <property type="entry name" value="LysM"/>
    <property type="match status" value="1"/>
</dbReference>
<dbReference type="Gene3D" id="3.10.350.10">
    <property type="entry name" value="LysM domain"/>
    <property type="match status" value="1"/>
</dbReference>
<dbReference type="SUPFAM" id="SSF50685">
    <property type="entry name" value="Barwin-like endoglucanases"/>
    <property type="match status" value="1"/>
</dbReference>
<dbReference type="InterPro" id="IPR051477">
    <property type="entry name" value="Expansin_CellWall"/>
</dbReference>